<dbReference type="EMBL" id="JAGEOJ010000015">
    <property type="protein sequence ID" value="MBO2452236.1"/>
    <property type="molecule type" value="Genomic_DNA"/>
</dbReference>
<feature type="domain" description="DUF397" evidence="1">
    <location>
        <begin position="8"/>
        <end position="60"/>
    </location>
</feature>
<dbReference type="Pfam" id="PF04149">
    <property type="entry name" value="DUF397"/>
    <property type="match status" value="1"/>
</dbReference>
<protein>
    <submittedName>
        <fullName evidence="2">DUF397 domain-containing protein</fullName>
    </submittedName>
</protein>
<dbReference type="AlphaFoldDB" id="A0A939PPA8"/>
<proteinExistence type="predicted"/>
<dbReference type="RefSeq" id="WP_208260118.1">
    <property type="nucleotide sequence ID" value="NZ_JAGEOJ010000015.1"/>
</dbReference>
<evidence type="ECO:0000259" key="1">
    <source>
        <dbReference type="Pfam" id="PF04149"/>
    </source>
</evidence>
<sequence>MATKSVIWRKSTQCGGSATCVEVGVLEDGLIGTRDTKDGTNGPVLRFEAKTWRSFITNIKSGDFDL</sequence>
<evidence type="ECO:0000313" key="2">
    <source>
        <dbReference type="EMBL" id="MBO2452236.1"/>
    </source>
</evidence>
<keyword evidence="3" id="KW-1185">Reference proteome</keyword>
<comment type="caution">
    <text evidence="2">The sequence shown here is derived from an EMBL/GenBank/DDBJ whole genome shotgun (WGS) entry which is preliminary data.</text>
</comment>
<dbReference type="Proteomes" id="UP000669179">
    <property type="component" value="Unassembled WGS sequence"/>
</dbReference>
<gene>
    <name evidence="2" type="ORF">J4573_34460</name>
</gene>
<accession>A0A939PPA8</accession>
<reference evidence="2" key="1">
    <citation type="submission" date="2021-03" db="EMBL/GenBank/DDBJ databases">
        <authorList>
            <person name="Kanchanasin P."/>
            <person name="Saeng-In P."/>
            <person name="Phongsopitanun W."/>
            <person name="Yuki M."/>
            <person name="Kudo T."/>
            <person name="Ohkuma M."/>
            <person name="Tanasupawat S."/>
        </authorList>
    </citation>
    <scope>NUCLEOTIDE SEQUENCE</scope>
    <source>
        <strain evidence="2">GKU 128</strain>
    </source>
</reference>
<name>A0A939PPA8_9ACTN</name>
<evidence type="ECO:0000313" key="3">
    <source>
        <dbReference type="Proteomes" id="UP000669179"/>
    </source>
</evidence>
<dbReference type="InterPro" id="IPR007278">
    <property type="entry name" value="DUF397"/>
</dbReference>
<organism evidence="2 3">
    <name type="scientific">Actinomadura barringtoniae</name>
    <dbReference type="NCBI Taxonomy" id="1427535"/>
    <lineage>
        <taxon>Bacteria</taxon>
        <taxon>Bacillati</taxon>
        <taxon>Actinomycetota</taxon>
        <taxon>Actinomycetes</taxon>
        <taxon>Streptosporangiales</taxon>
        <taxon>Thermomonosporaceae</taxon>
        <taxon>Actinomadura</taxon>
    </lineage>
</organism>